<name>A0A076LLF1_9GAMM</name>
<dbReference type="InterPro" id="IPR050824">
    <property type="entry name" value="Thiol_disulfide_DsbA"/>
</dbReference>
<evidence type="ECO:0000256" key="4">
    <source>
        <dbReference type="ARBA" id="ARBA00023284"/>
    </source>
</evidence>
<dbReference type="HOGENOM" id="CLU_088255_3_1_6"/>
<keyword evidence="5" id="KW-0574">Periplasm</keyword>
<protein>
    <recommendedName>
        <fullName evidence="5">Thiol:disulfide interchange protein DsbL</fullName>
    </recommendedName>
</protein>
<evidence type="ECO:0000313" key="7">
    <source>
        <dbReference type="EMBL" id="AIJ08726.1"/>
    </source>
</evidence>
<comment type="subcellular location">
    <subcellularLocation>
        <location evidence="5">Periplasm</location>
    </subcellularLocation>
</comment>
<comment type="similarity">
    <text evidence="1">Belongs to the thioredoxin family. DsbA subfamily.</text>
</comment>
<dbReference type="GO" id="GO:0042597">
    <property type="term" value="C:periplasmic space"/>
    <property type="evidence" value="ECO:0007669"/>
    <property type="project" value="UniProtKB-SubCell"/>
</dbReference>
<comment type="subunit">
    <text evidence="5">Interacts with DsbI.</text>
</comment>
<evidence type="ECO:0000256" key="1">
    <source>
        <dbReference type="ARBA" id="ARBA00005791"/>
    </source>
</evidence>
<dbReference type="SUPFAM" id="SSF52833">
    <property type="entry name" value="Thioredoxin-like"/>
    <property type="match status" value="1"/>
</dbReference>
<accession>A0A076LLF1</accession>
<keyword evidence="3 5" id="KW-1015">Disulfide bond</keyword>
<reference evidence="7 8" key="1">
    <citation type="journal article" date="2012" name="PLoS ONE">
        <title>Edwardsiella comparative phylogenomics reveal the new intra/inter-species taxonomic relationships, virulence evolution and niche adaptation mechanisms.</title>
        <authorList>
            <person name="Yang M."/>
            <person name="Lv Y."/>
            <person name="Xiao J."/>
            <person name="Wu H."/>
            <person name="Zheng H."/>
            <person name="Liu Q."/>
            <person name="Zhang Y."/>
            <person name="Wang Q."/>
        </authorList>
    </citation>
    <scope>NUCLEOTIDE SEQUENCE [LARGE SCALE GENOMIC DNA]</scope>
    <source>
        <strain evidence="8">080813</strain>
    </source>
</reference>
<dbReference type="InterPro" id="IPR001853">
    <property type="entry name" value="DSBA-like_thioredoxin_dom"/>
</dbReference>
<comment type="similarity">
    <text evidence="5">Belongs to the thioredoxin family. DsbL subfamily.</text>
</comment>
<comment type="function">
    <text evidence="5">Involved in disulfide-bond formation. Acts by transferring its disulfide bond to other proteins. Part of a redox system composed of DsbI and DsbL that mediates formation of an essential disulfide bond in AssT.</text>
</comment>
<dbReference type="Proteomes" id="UP000028681">
    <property type="component" value="Chromosome"/>
</dbReference>
<dbReference type="HAMAP" id="MF_00932">
    <property type="entry name" value="DsbL"/>
    <property type="match status" value="1"/>
</dbReference>
<evidence type="ECO:0000259" key="6">
    <source>
        <dbReference type="Pfam" id="PF01323"/>
    </source>
</evidence>
<feature type="signal peptide" evidence="5">
    <location>
        <begin position="1"/>
        <end position="27"/>
    </location>
</feature>
<evidence type="ECO:0000256" key="2">
    <source>
        <dbReference type="ARBA" id="ARBA00022729"/>
    </source>
</evidence>
<evidence type="ECO:0000313" key="8">
    <source>
        <dbReference type="Proteomes" id="UP000028681"/>
    </source>
</evidence>
<sequence precursor="true">MHLTLGKTHLKALLGATLLTCAFGAAAFSEGTDYVVLEKPIPNAQKTLIKVFSYDCPFCYKYDKAVTGPVSEKVKDVVRFEPYHLDTKGVYGPQGSEILAVLLNKDRAAGVSIFDDASQFKKAKFAYYAAYHDKKERWKDGKDPAAFTQTGLDAAGLSHADLEEGLKDPAVQKTLGEWKASAYDVAKIQGVPAYVVNGKYLIMTKSIKSVDSMADLVKELAAK</sequence>
<dbReference type="GO" id="GO:0015035">
    <property type="term" value="F:protein-disulfide reductase activity"/>
    <property type="evidence" value="ECO:0007669"/>
    <property type="project" value="UniProtKB-UniRule"/>
</dbReference>
<organism evidence="7 8">
    <name type="scientific">Edwardsiella anguillarum ET080813</name>
    <dbReference type="NCBI Taxonomy" id="667120"/>
    <lineage>
        <taxon>Bacteria</taxon>
        <taxon>Pseudomonadati</taxon>
        <taxon>Pseudomonadota</taxon>
        <taxon>Gammaproteobacteria</taxon>
        <taxon>Enterobacterales</taxon>
        <taxon>Hafniaceae</taxon>
        <taxon>Edwardsiella</taxon>
    </lineage>
</organism>
<dbReference type="InterPro" id="IPR036249">
    <property type="entry name" value="Thioredoxin-like_sf"/>
</dbReference>
<gene>
    <name evidence="5" type="primary">dsbL</name>
    <name evidence="7" type="ORF">ETEE_2283</name>
</gene>
<keyword evidence="4 5" id="KW-0676">Redox-active center</keyword>
<feature type="disulfide bond" description="Redox-active" evidence="5">
    <location>
        <begin position="56"/>
        <end position="59"/>
    </location>
</feature>
<feature type="chain" id="PRO_5026394510" description="Thiol:disulfide interchange protein DsbL" evidence="5">
    <location>
        <begin position="28"/>
        <end position="223"/>
    </location>
</feature>
<dbReference type="Pfam" id="PF01323">
    <property type="entry name" value="DSBA"/>
    <property type="match status" value="1"/>
</dbReference>
<dbReference type="CDD" id="cd03019">
    <property type="entry name" value="DsbA_DsbA"/>
    <property type="match status" value="1"/>
</dbReference>
<dbReference type="Gene3D" id="3.40.30.10">
    <property type="entry name" value="Glutaredoxin"/>
    <property type="match status" value="1"/>
</dbReference>
<dbReference type="KEGG" id="ete:ETEE_2283"/>
<dbReference type="RefSeq" id="WP_034162774.1">
    <property type="nucleotide sequence ID" value="NZ_CP006664.1"/>
</dbReference>
<feature type="domain" description="DSBA-like thioredoxin" evidence="6">
    <location>
        <begin position="48"/>
        <end position="212"/>
    </location>
</feature>
<dbReference type="InterPro" id="IPR023205">
    <property type="entry name" value="DsbA/DsbL"/>
</dbReference>
<dbReference type="InterPro" id="IPR028588">
    <property type="entry name" value="DsbL"/>
</dbReference>
<evidence type="ECO:0000256" key="3">
    <source>
        <dbReference type="ARBA" id="ARBA00023157"/>
    </source>
</evidence>
<dbReference type="EMBL" id="CP006664">
    <property type="protein sequence ID" value="AIJ08726.1"/>
    <property type="molecule type" value="Genomic_DNA"/>
</dbReference>
<evidence type="ECO:0000256" key="5">
    <source>
        <dbReference type="HAMAP-Rule" id="MF_00932"/>
    </source>
</evidence>
<dbReference type="AlphaFoldDB" id="A0A076LLF1"/>
<proteinExistence type="inferred from homology"/>
<dbReference type="PANTHER" id="PTHR35891">
    <property type="entry name" value="THIOL:DISULFIDE INTERCHANGE PROTEIN DSBA"/>
    <property type="match status" value="1"/>
</dbReference>
<dbReference type="PANTHER" id="PTHR35891:SF3">
    <property type="entry name" value="THIOL:DISULFIDE INTERCHANGE PROTEIN DSBL"/>
    <property type="match status" value="1"/>
</dbReference>
<keyword evidence="2 5" id="KW-0732">Signal</keyword>
<dbReference type="GeneID" id="33939875"/>